<evidence type="ECO:0000313" key="3">
    <source>
        <dbReference type="Proteomes" id="UP000680206"/>
    </source>
</evidence>
<proteinExistence type="predicted"/>
<accession>A0ABS3S107</accession>
<reference evidence="2 3" key="1">
    <citation type="submission" date="2021-03" db="EMBL/GenBank/DDBJ databases">
        <title>Actinomadura violae sp. nov., isolated from lichen in Thailand.</title>
        <authorList>
            <person name="Kanchanasin P."/>
            <person name="Saeng-In P."/>
            <person name="Phongsopitanun W."/>
            <person name="Yuki M."/>
            <person name="Kudo T."/>
            <person name="Ohkuma M."/>
            <person name="Tanasupawat S."/>
        </authorList>
    </citation>
    <scope>NUCLEOTIDE SEQUENCE [LARGE SCALE GENOMIC DNA]</scope>
    <source>
        <strain evidence="2 3">LCR2-06</strain>
    </source>
</reference>
<gene>
    <name evidence="2" type="primary">drmC</name>
    <name evidence="2" type="ORF">J4709_34455</name>
</gene>
<dbReference type="InterPro" id="IPR001736">
    <property type="entry name" value="PLipase_D/transphosphatidylase"/>
</dbReference>
<dbReference type="NCBIfam" id="NF038319">
    <property type="entry name" value="DISARM_DrmC_I"/>
    <property type="match status" value="1"/>
</dbReference>
<organism evidence="2 3">
    <name type="scientific">Actinomadura violacea</name>
    <dbReference type="NCBI Taxonomy" id="2819934"/>
    <lineage>
        <taxon>Bacteria</taxon>
        <taxon>Bacillati</taxon>
        <taxon>Actinomycetota</taxon>
        <taxon>Actinomycetes</taxon>
        <taxon>Streptosporangiales</taxon>
        <taxon>Thermomonosporaceae</taxon>
        <taxon>Actinomadura</taxon>
    </lineage>
</organism>
<dbReference type="Proteomes" id="UP000680206">
    <property type="component" value="Unassembled WGS sequence"/>
</dbReference>
<dbReference type="PANTHER" id="PTHR21248">
    <property type="entry name" value="CARDIOLIPIN SYNTHASE"/>
    <property type="match status" value="1"/>
</dbReference>
<evidence type="ECO:0000313" key="2">
    <source>
        <dbReference type="EMBL" id="MBO2462682.1"/>
    </source>
</evidence>
<dbReference type="Pfam" id="PF13091">
    <property type="entry name" value="PLDc_2"/>
    <property type="match status" value="1"/>
</dbReference>
<dbReference type="InterPro" id="IPR047955">
    <property type="entry name" value="DrmC-like"/>
</dbReference>
<dbReference type="PROSITE" id="PS50035">
    <property type="entry name" value="PLD"/>
    <property type="match status" value="1"/>
</dbReference>
<dbReference type="PANTHER" id="PTHR21248:SF22">
    <property type="entry name" value="PHOSPHOLIPASE D"/>
    <property type="match status" value="1"/>
</dbReference>
<protein>
    <submittedName>
        <fullName evidence="2">DISARM system phospholipase D-like protein DrmC</fullName>
    </submittedName>
</protein>
<comment type="caution">
    <text evidence="2">The sequence shown here is derived from an EMBL/GenBank/DDBJ whole genome shotgun (WGS) entry which is preliminary data.</text>
</comment>
<dbReference type="RefSeq" id="WP_208247169.1">
    <property type="nucleotide sequence ID" value="NZ_JAGEPF010000023.1"/>
</dbReference>
<dbReference type="EMBL" id="JAGEPF010000023">
    <property type="protein sequence ID" value="MBO2462682.1"/>
    <property type="molecule type" value="Genomic_DNA"/>
</dbReference>
<evidence type="ECO:0000259" key="1">
    <source>
        <dbReference type="PROSITE" id="PS50035"/>
    </source>
</evidence>
<keyword evidence="3" id="KW-1185">Reference proteome</keyword>
<sequence>MTPELAHVIARLAEELPAGHIEAWARVLHGYRAPGDDLEVRLIEAGSGDAVGARAARLAQAWRESSPQPAGEALALALETGAVMHARHAEKQTDVVVSGPLGDRPAVRHTGAVVTEIIRGSRSVLLVVSFAAFGVSEVVRELRDAAGRGVRIDLVLESPRQEGGTLRGTGAATAFAALRDSATFWTWPSRHRPAVGASHAALHAKLVAADDRVAFLGSANLTDRALGDNIELGVVVRDPAAVRRMVGHFRGLMRPGHGPLEPVPH</sequence>
<dbReference type="InterPro" id="IPR025202">
    <property type="entry name" value="PLD-like_dom"/>
</dbReference>
<dbReference type="Gene3D" id="3.30.870.10">
    <property type="entry name" value="Endonuclease Chain A"/>
    <property type="match status" value="1"/>
</dbReference>
<name>A0ABS3S107_9ACTN</name>
<dbReference type="SUPFAM" id="SSF56024">
    <property type="entry name" value="Phospholipase D/nuclease"/>
    <property type="match status" value="1"/>
</dbReference>
<feature type="domain" description="PLD phosphodiesterase" evidence="1">
    <location>
        <begin position="198"/>
        <end position="225"/>
    </location>
</feature>
<dbReference type="SMART" id="SM00155">
    <property type="entry name" value="PLDc"/>
    <property type="match status" value="1"/>
</dbReference>